<evidence type="ECO:0008006" key="3">
    <source>
        <dbReference type="Google" id="ProtNLM"/>
    </source>
</evidence>
<evidence type="ECO:0000313" key="2">
    <source>
        <dbReference type="Proteomes" id="UP001428817"/>
    </source>
</evidence>
<proteinExistence type="predicted"/>
<accession>A0ABP9RGM6</accession>
<dbReference type="RefSeq" id="WP_185065768.1">
    <property type="nucleotide sequence ID" value="NZ_BAABJP010000068.1"/>
</dbReference>
<dbReference type="SUPFAM" id="SSF56059">
    <property type="entry name" value="Glutathione synthetase ATP-binding domain-like"/>
    <property type="match status" value="1"/>
</dbReference>
<keyword evidence="2" id="KW-1185">Reference proteome</keyword>
<name>A0ABP9RGM6_9PSEU</name>
<protein>
    <recommendedName>
        <fullName evidence="3">Circularly permuted type 2 ATP-grasp protein</fullName>
    </recommendedName>
</protein>
<reference evidence="2" key="1">
    <citation type="journal article" date="2019" name="Int. J. Syst. Evol. Microbiol.">
        <title>The Global Catalogue of Microorganisms (GCM) 10K type strain sequencing project: providing services to taxonomists for standard genome sequencing and annotation.</title>
        <authorList>
            <consortium name="The Broad Institute Genomics Platform"/>
            <consortium name="The Broad Institute Genome Sequencing Center for Infectious Disease"/>
            <person name="Wu L."/>
            <person name="Ma J."/>
        </authorList>
    </citation>
    <scope>NUCLEOTIDE SEQUENCE [LARGE SCALE GENOMIC DNA]</scope>
    <source>
        <strain evidence="2">JCM 18303</strain>
    </source>
</reference>
<gene>
    <name evidence="1" type="ORF">GCM10023321_84650</name>
</gene>
<dbReference type="Proteomes" id="UP001428817">
    <property type="component" value="Unassembled WGS sequence"/>
</dbReference>
<dbReference type="EMBL" id="BAABJP010000068">
    <property type="protein sequence ID" value="GAA5176389.1"/>
    <property type="molecule type" value="Genomic_DNA"/>
</dbReference>
<sequence>MADNELRTVPVRDVWDTLPEDLRETFVTRHAAMNGRWVEESPDRGTGNWDAMRPVILQKAAYRALESSVARVLTLAVEACQRRASTLGELRDALRFTKPLPLVDPDAPLVASELTRSARPDLLIENGRPRILEINVGTRIGGDTVTSWLAEEFCRLCPEAGFYPPPSVVATRSEALLRTIGGHLTQDGPRRVLIPSYWTANCEGVLLHRTRAKRGVLADAKRVGLEVLQTDLADLSLDAAGRLLAAGVPVDLVMVPWTANESARIVDAGEGLAALRSADRAGTIKFFPRTESVLLASKSVLAWLHEDCDADLLAPADRELVRAYVPRTISLGLGETAAAPGPRANLVLKPAMGRAGKGVLFGSVASEEEWLEAAVEASKDAPVVLQERVEADLISMPFLDRESGRQVTVRVPYVLSPYMIDRAVSDIGVRHSGPDSPVGDVVISVSKGGRSNAVVLTG</sequence>
<organism evidence="1 2">
    <name type="scientific">Pseudonocardia eucalypti</name>
    <dbReference type="NCBI Taxonomy" id="648755"/>
    <lineage>
        <taxon>Bacteria</taxon>
        <taxon>Bacillati</taxon>
        <taxon>Actinomycetota</taxon>
        <taxon>Actinomycetes</taxon>
        <taxon>Pseudonocardiales</taxon>
        <taxon>Pseudonocardiaceae</taxon>
        <taxon>Pseudonocardia</taxon>
    </lineage>
</organism>
<evidence type="ECO:0000313" key="1">
    <source>
        <dbReference type="EMBL" id="GAA5176389.1"/>
    </source>
</evidence>
<comment type="caution">
    <text evidence="1">The sequence shown here is derived from an EMBL/GenBank/DDBJ whole genome shotgun (WGS) entry which is preliminary data.</text>
</comment>